<dbReference type="AlphaFoldDB" id="A0A1L9VAX0"/>
<accession>A0A1L9VAX0</accession>
<evidence type="ECO:0000313" key="2">
    <source>
        <dbReference type="Proteomes" id="UP000184300"/>
    </source>
</evidence>
<dbReference type="OrthoDB" id="4216928at2759"/>
<proteinExistence type="predicted"/>
<dbReference type="GeneID" id="34457432"/>
<reference evidence="2" key="1">
    <citation type="journal article" date="2017" name="Genome Biol.">
        <title>Comparative genomics reveals high biological diversity and specific adaptations in the industrially and medically important fungal genus Aspergillus.</title>
        <authorList>
            <person name="de Vries R.P."/>
            <person name="Riley R."/>
            <person name="Wiebenga A."/>
            <person name="Aguilar-Osorio G."/>
            <person name="Amillis S."/>
            <person name="Uchima C.A."/>
            <person name="Anderluh G."/>
            <person name="Asadollahi M."/>
            <person name="Askin M."/>
            <person name="Barry K."/>
            <person name="Battaglia E."/>
            <person name="Bayram O."/>
            <person name="Benocci T."/>
            <person name="Braus-Stromeyer S.A."/>
            <person name="Caldana C."/>
            <person name="Canovas D."/>
            <person name="Cerqueira G.C."/>
            <person name="Chen F."/>
            <person name="Chen W."/>
            <person name="Choi C."/>
            <person name="Clum A."/>
            <person name="Dos Santos R.A."/>
            <person name="Damasio A.R."/>
            <person name="Diallinas G."/>
            <person name="Emri T."/>
            <person name="Fekete E."/>
            <person name="Flipphi M."/>
            <person name="Freyberg S."/>
            <person name="Gallo A."/>
            <person name="Gournas C."/>
            <person name="Habgood R."/>
            <person name="Hainaut M."/>
            <person name="Harispe M.L."/>
            <person name="Henrissat B."/>
            <person name="Hilden K.S."/>
            <person name="Hope R."/>
            <person name="Hossain A."/>
            <person name="Karabika E."/>
            <person name="Karaffa L."/>
            <person name="Karanyi Z."/>
            <person name="Krasevec N."/>
            <person name="Kuo A."/>
            <person name="Kusch H."/>
            <person name="LaButti K."/>
            <person name="Lagendijk E.L."/>
            <person name="Lapidus A."/>
            <person name="Levasseur A."/>
            <person name="Lindquist E."/>
            <person name="Lipzen A."/>
            <person name="Logrieco A.F."/>
            <person name="MacCabe A."/>
            <person name="Maekelae M.R."/>
            <person name="Malavazi I."/>
            <person name="Melin P."/>
            <person name="Meyer V."/>
            <person name="Mielnichuk N."/>
            <person name="Miskei M."/>
            <person name="Molnar A.P."/>
            <person name="Mule G."/>
            <person name="Ngan C.Y."/>
            <person name="Orejas M."/>
            <person name="Orosz E."/>
            <person name="Ouedraogo J.P."/>
            <person name="Overkamp K.M."/>
            <person name="Park H.-S."/>
            <person name="Perrone G."/>
            <person name="Piumi F."/>
            <person name="Punt P.J."/>
            <person name="Ram A.F."/>
            <person name="Ramon A."/>
            <person name="Rauscher S."/>
            <person name="Record E."/>
            <person name="Riano-Pachon D.M."/>
            <person name="Robert V."/>
            <person name="Roehrig J."/>
            <person name="Ruller R."/>
            <person name="Salamov A."/>
            <person name="Salih N.S."/>
            <person name="Samson R.A."/>
            <person name="Sandor E."/>
            <person name="Sanguinetti M."/>
            <person name="Schuetze T."/>
            <person name="Sepcic K."/>
            <person name="Shelest E."/>
            <person name="Sherlock G."/>
            <person name="Sophianopoulou V."/>
            <person name="Squina F.M."/>
            <person name="Sun H."/>
            <person name="Susca A."/>
            <person name="Todd R.B."/>
            <person name="Tsang A."/>
            <person name="Unkles S.E."/>
            <person name="van de Wiele N."/>
            <person name="van Rossen-Uffink D."/>
            <person name="Oliveira J.V."/>
            <person name="Vesth T.C."/>
            <person name="Visser J."/>
            <person name="Yu J.-H."/>
            <person name="Zhou M."/>
            <person name="Andersen M.R."/>
            <person name="Archer D.B."/>
            <person name="Baker S.E."/>
            <person name="Benoit I."/>
            <person name="Brakhage A.A."/>
            <person name="Braus G.H."/>
            <person name="Fischer R."/>
            <person name="Frisvad J.C."/>
            <person name="Goldman G.H."/>
            <person name="Houbraken J."/>
            <person name="Oakley B."/>
            <person name="Pocsi I."/>
            <person name="Scazzocchio C."/>
            <person name="Seiboth B."/>
            <person name="vanKuyk P.A."/>
            <person name="Wortman J."/>
            <person name="Dyer P.S."/>
            <person name="Grigoriev I.V."/>
        </authorList>
    </citation>
    <scope>NUCLEOTIDE SEQUENCE [LARGE SCALE GENOMIC DNA]</scope>
    <source>
        <strain evidence="2">CBS 516.65</strain>
    </source>
</reference>
<dbReference type="EMBL" id="KV878907">
    <property type="protein sequence ID" value="OJJ81053.1"/>
    <property type="molecule type" value="Genomic_DNA"/>
</dbReference>
<keyword evidence="2" id="KW-1185">Reference proteome</keyword>
<dbReference type="VEuPathDB" id="FungiDB:ASPGLDRAFT_133026"/>
<protein>
    <recommendedName>
        <fullName evidence="3">Transcription factor domain-containing protein</fullName>
    </recommendedName>
</protein>
<name>A0A1L9VAX0_ASPGL</name>
<evidence type="ECO:0008006" key="3">
    <source>
        <dbReference type="Google" id="ProtNLM"/>
    </source>
</evidence>
<sequence length="388" mass="44092">MAIPQCYRCKVRSLECCYQTLPSKHIPHTDRDSIRQGIQTSSVDSINLPSHSLLSYDASEDRVGNSLDPLADDLLPSFPDYHLDWQDAMANLESFSVPDYLTINDAPSRSVLSGEIYQQRIVYAVQRLRSFPASFVSTGRTAFIHQSLYDKYTPQTLGDTMAVCALYDRKSYATQLLIFRIISQHASRLVEELDRLGSSTLDLLASVQALTLVQIIRLFDGDIRQRADAEQTQPVFVDSVRRLQQHMLDIDDDWQNTVTSSQMSGADPYDSWLYAESLRRTIIMGYTLQGLYCFLKNGWDDSHHEFENLSFFGQKALWLSSSSFQWELALKNTHALPIRFSTWDADIACANPEDIEDLGMVMMALIKGVDHCCHWVGGRFLSLFGLQQ</sequence>
<evidence type="ECO:0000313" key="1">
    <source>
        <dbReference type="EMBL" id="OJJ81053.1"/>
    </source>
</evidence>
<dbReference type="STRING" id="1160497.A0A1L9VAX0"/>
<dbReference type="RefSeq" id="XP_022397751.1">
    <property type="nucleotide sequence ID" value="XM_022541171.1"/>
</dbReference>
<gene>
    <name evidence="1" type="ORF">ASPGLDRAFT_133026</name>
</gene>
<organism evidence="1 2">
    <name type="scientific">Aspergillus glaucus CBS 516.65</name>
    <dbReference type="NCBI Taxonomy" id="1160497"/>
    <lineage>
        <taxon>Eukaryota</taxon>
        <taxon>Fungi</taxon>
        <taxon>Dikarya</taxon>
        <taxon>Ascomycota</taxon>
        <taxon>Pezizomycotina</taxon>
        <taxon>Eurotiomycetes</taxon>
        <taxon>Eurotiomycetidae</taxon>
        <taxon>Eurotiales</taxon>
        <taxon>Aspergillaceae</taxon>
        <taxon>Aspergillus</taxon>
        <taxon>Aspergillus subgen. Aspergillus</taxon>
    </lineage>
</organism>
<dbReference type="Proteomes" id="UP000184300">
    <property type="component" value="Unassembled WGS sequence"/>
</dbReference>